<protein>
    <submittedName>
        <fullName evidence="1">DUF768 domain-containing protein</fullName>
    </submittedName>
</protein>
<dbReference type="Proteomes" id="UP000558284">
    <property type="component" value="Unassembled WGS sequence"/>
</dbReference>
<reference evidence="1 2" key="1">
    <citation type="submission" date="2020-07" db="EMBL/GenBank/DDBJ databases">
        <title>Definition of the novel symbiovar canariense within Mesorhizobium novociceri, a new species of genus Mesorhizobium nodulating Cicer canariense in the Caldera de Taburiente National Park (La Palma, Canary Islands).</title>
        <authorList>
            <person name="Leon-Barrios M."/>
            <person name="Perez-Yepez J."/>
            <person name="Flores-Felix J.D."/>
            <person name="Ramirez-Baena M.H."/>
            <person name="Pulido-Suarez L."/>
            <person name="Igual J.M."/>
            <person name="Velazquez E."/>
            <person name="Peix A."/>
        </authorList>
    </citation>
    <scope>NUCLEOTIDE SEQUENCE [LARGE SCALE GENOMIC DNA]</scope>
    <source>
        <strain evidence="1 2">CCANP35</strain>
    </source>
</reference>
<evidence type="ECO:0000313" key="2">
    <source>
        <dbReference type="Proteomes" id="UP000558284"/>
    </source>
</evidence>
<comment type="caution">
    <text evidence="1">The sequence shown here is derived from an EMBL/GenBank/DDBJ whole genome shotgun (WGS) entry which is preliminary data.</text>
</comment>
<gene>
    <name evidence="1" type="ORF">H0241_31805</name>
</gene>
<sequence>MSTRGINFLDKWMAEHLPNAMTDDPVAISVLADQAMKAADKEGIRMSEIAEEVPSVFEVIAEAMDHREGGRLSTG</sequence>
<accession>A0A838BEX9</accession>
<name>A0A838BEX9_9HYPH</name>
<proteinExistence type="predicted"/>
<organism evidence="1 2">
    <name type="scientific">Mesorhizobium neociceri</name>
    <dbReference type="NCBI Taxonomy" id="1307853"/>
    <lineage>
        <taxon>Bacteria</taxon>
        <taxon>Pseudomonadati</taxon>
        <taxon>Pseudomonadota</taxon>
        <taxon>Alphaproteobacteria</taxon>
        <taxon>Hyphomicrobiales</taxon>
        <taxon>Phyllobacteriaceae</taxon>
        <taxon>Mesorhizobium</taxon>
    </lineage>
</organism>
<dbReference type="AlphaFoldDB" id="A0A838BEX9"/>
<evidence type="ECO:0000313" key="1">
    <source>
        <dbReference type="EMBL" id="MBA1144783.1"/>
    </source>
</evidence>
<dbReference type="EMBL" id="JACDTY010000027">
    <property type="protein sequence ID" value="MBA1144783.1"/>
    <property type="molecule type" value="Genomic_DNA"/>
</dbReference>
<keyword evidence="2" id="KW-1185">Reference proteome</keyword>